<evidence type="ECO:0000313" key="2">
    <source>
        <dbReference type="Proteomes" id="UP001501161"/>
    </source>
</evidence>
<reference evidence="2" key="1">
    <citation type="journal article" date="2019" name="Int. J. Syst. Evol. Microbiol.">
        <title>The Global Catalogue of Microorganisms (GCM) 10K type strain sequencing project: providing services to taxonomists for standard genome sequencing and annotation.</title>
        <authorList>
            <consortium name="The Broad Institute Genomics Platform"/>
            <consortium name="The Broad Institute Genome Sequencing Center for Infectious Disease"/>
            <person name="Wu L."/>
            <person name="Ma J."/>
        </authorList>
    </citation>
    <scope>NUCLEOTIDE SEQUENCE [LARGE SCALE GENOMIC DNA]</scope>
    <source>
        <strain evidence="2">JCM 13813</strain>
    </source>
</reference>
<keyword evidence="2" id="KW-1185">Reference proteome</keyword>
<sequence>MEEIRGPGRHIVAALHTDPALASRVLAAGWVAAGPARDIDEIADLLRQAELPPSVLSRSIEVDQSRRAPAVVCLDLMTDPMAPGGNVLHERCAVVVLHRSLDMCVRLELSTSDLTAFDDIAGACLEVARRVRPAAEGDVA</sequence>
<comment type="caution">
    <text evidence="1">The sequence shown here is derived from an EMBL/GenBank/DDBJ whole genome shotgun (WGS) entry which is preliminary data.</text>
</comment>
<gene>
    <name evidence="1" type="ORF">GCM10009726_17440</name>
</gene>
<organism evidence="1 2">
    <name type="scientific">Nocardioides furvisabuli</name>
    <dbReference type="NCBI Taxonomy" id="375542"/>
    <lineage>
        <taxon>Bacteria</taxon>
        <taxon>Bacillati</taxon>
        <taxon>Actinomycetota</taxon>
        <taxon>Actinomycetes</taxon>
        <taxon>Propionibacteriales</taxon>
        <taxon>Nocardioidaceae</taxon>
        <taxon>Nocardioides</taxon>
    </lineage>
</organism>
<accession>A0ABP5IR36</accession>
<name>A0ABP5IR36_9ACTN</name>
<dbReference type="EMBL" id="BAAAMQ010000010">
    <property type="protein sequence ID" value="GAA2105123.1"/>
    <property type="molecule type" value="Genomic_DNA"/>
</dbReference>
<evidence type="ECO:0000313" key="1">
    <source>
        <dbReference type="EMBL" id="GAA2105123.1"/>
    </source>
</evidence>
<dbReference type="Proteomes" id="UP001501161">
    <property type="component" value="Unassembled WGS sequence"/>
</dbReference>
<protein>
    <submittedName>
        <fullName evidence="1">Uncharacterized protein</fullName>
    </submittedName>
</protein>
<proteinExistence type="predicted"/>